<evidence type="ECO:0000313" key="9">
    <source>
        <dbReference type="Proteomes" id="UP000290545"/>
    </source>
</evidence>
<feature type="domain" description="Amine oxidase" evidence="7">
    <location>
        <begin position="113"/>
        <end position="409"/>
    </location>
</feature>
<comment type="pathway">
    <text evidence="1">Plant hormone metabolism; auxin biosynthesis.</text>
</comment>
<dbReference type="GO" id="GO:0009851">
    <property type="term" value="P:auxin biosynthetic process"/>
    <property type="evidence" value="ECO:0007669"/>
    <property type="project" value="UniProtKB-KW"/>
</dbReference>
<dbReference type="InterPro" id="IPR002937">
    <property type="entry name" value="Amino_oxidase"/>
</dbReference>
<sequence length="413" mass="44941">MKEKTNRDKLIIVGGGAAGLLAAKELCNDHAVTVLEARPAIGGRMLAGGAEFVHGRLPLTLDLLKVAGISYTAVAGRFFHVSDGKWQPDADMIEGWDGLLAQMASLKTDTTMTSFLDIHYPGAGYAGFRDEVKSFVAGYDLADPNTVSVQALYREWSHEDEVNFRIAGGYNALIDYLARCCYDADCEIVTGKTVYEVVWGPGEVKVVTTDGSIYEATKLIVTIPLWLLQKGAIHFSPRLPQYEAAAQQIGWGTVIKVILTFKTAFWQKQQEDIGFIFSDEVIPTWWTQAPDEQPVLSGWLGGPSAKEYAGYTDEMLLQTALACLARIFDLEISDLEEHLDNGAIFNWQNDVFTKGAYSYDLPGSAAARQLLNKPVADTLYFAGEALYDGNSPGTVEAALTTGKNVAARIGGSV</sequence>
<dbReference type="Gene3D" id="3.50.50.60">
    <property type="entry name" value="FAD/NAD(P)-binding domain"/>
    <property type="match status" value="1"/>
</dbReference>
<evidence type="ECO:0000256" key="1">
    <source>
        <dbReference type="ARBA" id="ARBA00004814"/>
    </source>
</evidence>
<evidence type="ECO:0000256" key="5">
    <source>
        <dbReference type="ARBA" id="ARBA00023070"/>
    </source>
</evidence>
<comment type="catalytic activity">
    <reaction evidence="6">
        <text>L-tryptophan + O2 = indole-3-acetamide + CO2 + H2O</text>
        <dbReference type="Rhea" id="RHEA:16165"/>
        <dbReference type="ChEBI" id="CHEBI:15377"/>
        <dbReference type="ChEBI" id="CHEBI:15379"/>
        <dbReference type="ChEBI" id="CHEBI:16031"/>
        <dbReference type="ChEBI" id="CHEBI:16526"/>
        <dbReference type="ChEBI" id="CHEBI:57912"/>
        <dbReference type="EC" id="1.13.12.3"/>
    </reaction>
</comment>
<evidence type="ECO:0000256" key="6">
    <source>
        <dbReference type="ARBA" id="ARBA00047321"/>
    </source>
</evidence>
<evidence type="ECO:0000313" key="8">
    <source>
        <dbReference type="EMBL" id="RXK86010.1"/>
    </source>
</evidence>
<dbReference type="InterPro" id="IPR036188">
    <property type="entry name" value="FAD/NAD-bd_sf"/>
</dbReference>
<protein>
    <recommendedName>
        <fullName evidence="4">Tryptophan 2-monooxygenase</fullName>
        <ecNumber evidence="3">1.13.12.3</ecNumber>
    </recommendedName>
</protein>
<dbReference type="PANTHER" id="PTHR10742">
    <property type="entry name" value="FLAVIN MONOAMINE OXIDASE"/>
    <property type="match status" value="1"/>
</dbReference>
<dbReference type="OrthoDB" id="56323at2"/>
<evidence type="ECO:0000259" key="7">
    <source>
        <dbReference type="Pfam" id="PF01593"/>
    </source>
</evidence>
<dbReference type="EC" id="1.13.12.3" evidence="3"/>
<dbReference type="PANTHER" id="PTHR10742:SF410">
    <property type="entry name" value="LYSINE-SPECIFIC HISTONE DEMETHYLASE 2"/>
    <property type="match status" value="1"/>
</dbReference>
<accession>A0A4Q1D9W1</accession>
<evidence type="ECO:0000256" key="4">
    <source>
        <dbReference type="ARBA" id="ARBA00017871"/>
    </source>
</evidence>
<dbReference type="AlphaFoldDB" id="A0A4Q1D9W1"/>
<dbReference type="Pfam" id="PF13450">
    <property type="entry name" value="NAD_binding_8"/>
    <property type="match status" value="1"/>
</dbReference>
<reference evidence="8 9" key="1">
    <citation type="submission" date="2019-01" db="EMBL/GenBank/DDBJ databases">
        <title>Filimonas sp. strain TTM-71.</title>
        <authorList>
            <person name="Chen W.-M."/>
        </authorList>
    </citation>
    <scope>NUCLEOTIDE SEQUENCE [LARGE SCALE GENOMIC DNA]</scope>
    <source>
        <strain evidence="8 9">TTM-71</strain>
    </source>
</reference>
<dbReference type="Proteomes" id="UP000290545">
    <property type="component" value="Unassembled WGS sequence"/>
</dbReference>
<proteinExistence type="inferred from homology"/>
<dbReference type="RefSeq" id="WP_129001761.1">
    <property type="nucleotide sequence ID" value="NZ_SDHZ01000001.1"/>
</dbReference>
<dbReference type="GO" id="GO:0050361">
    <property type="term" value="F:tryptophan 2-monooxygenase activity"/>
    <property type="evidence" value="ECO:0007669"/>
    <property type="project" value="UniProtKB-EC"/>
</dbReference>
<keyword evidence="9" id="KW-1185">Reference proteome</keyword>
<dbReference type="EMBL" id="SDHZ01000001">
    <property type="protein sequence ID" value="RXK86010.1"/>
    <property type="molecule type" value="Genomic_DNA"/>
</dbReference>
<evidence type="ECO:0000256" key="3">
    <source>
        <dbReference type="ARBA" id="ARBA00012535"/>
    </source>
</evidence>
<evidence type="ECO:0000256" key="2">
    <source>
        <dbReference type="ARBA" id="ARBA00005833"/>
    </source>
</evidence>
<comment type="caution">
    <text evidence="8">The sequence shown here is derived from an EMBL/GenBank/DDBJ whole genome shotgun (WGS) entry which is preliminary data.</text>
</comment>
<organism evidence="8 9">
    <name type="scientific">Filimonas effusa</name>
    <dbReference type="NCBI Taxonomy" id="2508721"/>
    <lineage>
        <taxon>Bacteria</taxon>
        <taxon>Pseudomonadati</taxon>
        <taxon>Bacteroidota</taxon>
        <taxon>Chitinophagia</taxon>
        <taxon>Chitinophagales</taxon>
        <taxon>Chitinophagaceae</taxon>
        <taxon>Filimonas</taxon>
    </lineage>
</organism>
<dbReference type="SUPFAM" id="SSF54373">
    <property type="entry name" value="FAD-linked reductases, C-terminal domain"/>
    <property type="match status" value="1"/>
</dbReference>
<comment type="similarity">
    <text evidence="2">Belongs to the tryptophan 2-monooxygenase family.</text>
</comment>
<dbReference type="InterPro" id="IPR050281">
    <property type="entry name" value="Flavin_monoamine_oxidase"/>
</dbReference>
<gene>
    <name evidence="8" type="ORF">ESB13_04155</name>
</gene>
<dbReference type="SUPFAM" id="SSF51905">
    <property type="entry name" value="FAD/NAD(P)-binding domain"/>
    <property type="match status" value="1"/>
</dbReference>
<name>A0A4Q1D9W1_9BACT</name>
<dbReference type="Pfam" id="PF01593">
    <property type="entry name" value="Amino_oxidase"/>
    <property type="match status" value="1"/>
</dbReference>
<keyword evidence="5" id="KW-0073">Auxin biosynthesis</keyword>